<dbReference type="RefSeq" id="WP_119909318.1">
    <property type="nucleotide sequence ID" value="NZ_QZCH01000002.1"/>
</dbReference>
<comment type="caution">
    <text evidence="1">The sequence shown here is derived from an EMBL/GenBank/DDBJ whole genome shotgun (WGS) entry which is preliminary data.</text>
</comment>
<dbReference type="AlphaFoldDB" id="A0A418YIS1"/>
<evidence type="ECO:0000313" key="2">
    <source>
        <dbReference type="Proteomes" id="UP000283255"/>
    </source>
</evidence>
<gene>
    <name evidence="1" type="ORF">D1Z90_03285</name>
</gene>
<evidence type="ECO:0000313" key="1">
    <source>
        <dbReference type="EMBL" id="RJG50517.1"/>
    </source>
</evidence>
<reference evidence="1 2" key="1">
    <citation type="submission" date="2018-09" db="EMBL/GenBank/DDBJ databases">
        <authorList>
            <person name="Wang F."/>
        </authorList>
    </citation>
    <scope>NUCLEOTIDE SEQUENCE [LARGE SCALE GENOMIC DNA]</scope>
    <source>
        <strain evidence="1 2">PLHSC7-2</strain>
    </source>
</reference>
<accession>A0A418YIS1</accession>
<sequence>MKACGIEIQGSEAVIALLSLDQGLFEIPECRVRKFILRDDTEQAQIQKFQFDVAKLVEDYKIEKLIIKSRPQKGKFAGGAIGFKIEAALQLIDTVPVEFITSNEIKEQTKRNPVSIDFAVTGLKKFQQGAFESAYASMTAEIYNKD</sequence>
<protein>
    <submittedName>
        <fullName evidence="1">DUF3010 family protein</fullName>
    </submittedName>
</protein>
<reference evidence="1 2" key="2">
    <citation type="submission" date="2019-01" db="EMBL/GenBank/DDBJ databases">
        <title>Motilimonas pumilus sp. nov., isolated from the gut of sea cucumber (Apostichopus japonicus).</title>
        <authorList>
            <person name="Wang F.-Q."/>
            <person name="Ren L.-H."/>
            <person name="Lin Y.-W."/>
            <person name="Sun G.-H."/>
            <person name="Du Z.-J."/>
            <person name="Zhao J.-X."/>
            <person name="Liu X.-J."/>
            <person name="Liu L.-J."/>
        </authorList>
    </citation>
    <scope>NUCLEOTIDE SEQUENCE [LARGE SCALE GENOMIC DNA]</scope>
    <source>
        <strain evidence="1 2">PLHSC7-2</strain>
    </source>
</reference>
<proteinExistence type="predicted"/>
<dbReference type="Proteomes" id="UP000283255">
    <property type="component" value="Unassembled WGS sequence"/>
</dbReference>
<dbReference type="Pfam" id="PF11215">
    <property type="entry name" value="DUF3010"/>
    <property type="match status" value="1"/>
</dbReference>
<name>A0A418YIS1_9GAMM</name>
<keyword evidence="2" id="KW-1185">Reference proteome</keyword>
<dbReference type="EMBL" id="QZCH01000002">
    <property type="protein sequence ID" value="RJG50517.1"/>
    <property type="molecule type" value="Genomic_DNA"/>
</dbReference>
<dbReference type="InterPro" id="IPR021378">
    <property type="entry name" value="DUF3010"/>
</dbReference>
<organism evidence="1 2">
    <name type="scientific">Motilimonas pumila</name>
    <dbReference type="NCBI Taxonomy" id="2303987"/>
    <lineage>
        <taxon>Bacteria</taxon>
        <taxon>Pseudomonadati</taxon>
        <taxon>Pseudomonadota</taxon>
        <taxon>Gammaproteobacteria</taxon>
        <taxon>Alteromonadales</taxon>
        <taxon>Alteromonadales genera incertae sedis</taxon>
        <taxon>Motilimonas</taxon>
    </lineage>
</organism>
<dbReference type="OrthoDB" id="6214536at2"/>